<evidence type="ECO:0000313" key="3">
    <source>
        <dbReference type="EMBL" id="BCL33441.1"/>
    </source>
</evidence>
<name>A0A7G1PFU5_9ACTN</name>
<feature type="compositionally biased region" description="Low complexity" evidence="1">
    <location>
        <begin position="590"/>
        <end position="599"/>
    </location>
</feature>
<gene>
    <name evidence="3" type="ORF">GCM10017557_83000</name>
</gene>
<dbReference type="Pfam" id="PF09299">
    <property type="entry name" value="Mu-transpos_C"/>
    <property type="match status" value="1"/>
</dbReference>
<sequence length="607" mass="64731">MTDNGPQDINGGHGVDAGGQWLSPPGDPAVVLGKQSLVALRAPAVRRLLALRARGGLSRQHVRLAGECLGASERTVWRWLAEASRSPAAAAHPGARHTGRFEITAEIRVLLAYWHGNASAVHRQLMERAAAEAGGVRAQTSGTAGPVPPDLVAVPGGAALSQVPLLDPVPSLSTFLRALRRDLTAGERAGLAIGPEAARAHDVFGKRPRSWRNYAWETDHVQAPLLVDADGDLVRPWITWFIDTATKVITGTAVTPGHPSRASVLAALRAAVVRDDPYGPAGGVPELVRMDRGKDFLSAAVTTALGAMGVTVKDLPAYSPHLKGTVESLNRAADRMLFAALPGYTAAPTGPRSQRRGRTAGAVSALSFQDFTTEVLAWTDWWNTAHRPKALSGRTPLEAWQADPTPVTDIPAADLWAFTLEDDGRPRKLTSHGVSWRGRTYTAAWMTGQAGRQVRVRYMPHHDHEIEVCDARGRHLGPAHLANAATPEQLQALREARAERARRLRADAKAAERLRRQRFAPTTRAEPAQRLGAVTAAQAERELDASDYTDVARLALPDLIPPAPPPAHWRTPPALAAGTAPPPPAPVPADPSADVAPEPGSRPAGEA</sequence>
<dbReference type="Gene3D" id="2.30.30.130">
    <property type="entry name" value="Transposase, Mu, C-terminal"/>
    <property type="match status" value="1"/>
</dbReference>
<dbReference type="RefSeq" id="WP_246596700.1">
    <property type="nucleotide sequence ID" value="NZ_AP023440.1"/>
</dbReference>
<dbReference type="Proteomes" id="UP000516444">
    <property type="component" value="Chromosome"/>
</dbReference>
<feature type="compositionally biased region" description="Low complexity" evidence="1">
    <location>
        <begin position="568"/>
        <end position="579"/>
    </location>
</feature>
<feature type="region of interest" description="Disordered" evidence="1">
    <location>
        <begin position="1"/>
        <end position="20"/>
    </location>
</feature>
<evidence type="ECO:0000259" key="2">
    <source>
        <dbReference type="PROSITE" id="PS50994"/>
    </source>
</evidence>
<dbReference type="InterPro" id="IPR036397">
    <property type="entry name" value="RNaseH_sf"/>
</dbReference>
<evidence type="ECO:0000256" key="1">
    <source>
        <dbReference type="SAM" id="MobiDB-lite"/>
    </source>
</evidence>
<dbReference type="KEGG" id="sgm:GCM10017557_83000"/>
<keyword evidence="4" id="KW-1185">Reference proteome</keyword>
<feature type="region of interest" description="Disordered" evidence="1">
    <location>
        <begin position="563"/>
        <end position="607"/>
    </location>
</feature>
<dbReference type="GO" id="GO:0003676">
    <property type="term" value="F:nucleic acid binding"/>
    <property type="evidence" value="ECO:0007669"/>
    <property type="project" value="InterPro"/>
</dbReference>
<proteinExistence type="predicted"/>
<evidence type="ECO:0000313" key="4">
    <source>
        <dbReference type="Proteomes" id="UP000516444"/>
    </source>
</evidence>
<dbReference type="InterPro" id="IPR009004">
    <property type="entry name" value="Transposase_Mu_C"/>
</dbReference>
<dbReference type="SUPFAM" id="SSF53098">
    <property type="entry name" value="Ribonuclease H-like"/>
    <property type="match status" value="1"/>
</dbReference>
<accession>A0A7G1PFU5</accession>
<dbReference type="EMBL" id="AP023440">
    <property type="protein sequence ID" value="BCL33441.1"/>
    <property type="molecule type" value="Genomic_DNA"/>
</dbReference>
<dbReference type="PROSITE" id="PS50994">
    <property type="entry name" value="INTEGRASE"/>
    <property type="match status" value="1"/>
</dbReference>
<dbReference type="GO" id="GO:0015074">
    <property type="term" value="P:DNA integration"/>
    <property type="evidence" value="ECO:0007669"/>
    <property type="project" value="InterPro"/>
</dbReference>
<organism evidence="3 4">
    <name type="scientific">Streptomyces aurantiacus</name>
    <dbReference type="NCBI Taxonomy" id="47760"/>
    <lineage>
        <taxon>Bacteria</taxon>
        <taxon>Bacillati</taxon>
        <taxon>Actinomycetota</taxon>
        <taxon>Actinomycetes</taxon>
        <taxon>Kitasatosporales</taxon>
        <taxon>Streptomycetaceae</taxon>
        <taxon>Streptomyces</taxon>
        <taxon>Streptomyces aurantiacus group</taxon>
    </lineage>
</organism>
<protein>
    <recommendedName>
        <fullName evidence="2">Integrase catalytic domain-containing protein</fullName>
    </recommendedName>
</protein>
<dbReference type="Gene3D" id="3.30.420.10">
    <property type="entry name" value="Ribonuclease H-like superfamily/Ribonuclease H"/>
    <property type="match status" value="1"/>
</dbReference>
<dbReference type="InterPro" id="IPR015378">
    <property type="entry name" value="Transposase-like_Mu_C"/>
</dbReference>
<reference evidence="3 4" key="1">
    <citation type="journal article" date="2014" name="Int. J. Syst. Evol. Microbiol.">
        <title>Complete genome sequence of Corynebacterium casei LMG S-19264T (=DSM 44701T), isolated from a smear-ripened cheese.</title>
        <authorList>
            <consortium name="US DOE Joint Genome Institute (JGI-PGF)"/>
            <person name="Walter F."/>
            <person name="Albersmeier A."/>
            <person name="Kalinowski J."/>
            <person name="Ruckert C."/>
        </authorList>
    </citation>
    <scope>NUCLEOTIDE SEQUENCE [LARGE SCALE GENOMIC DNA]</scope>
    <source>
        <strain evidence="3 4">JCM 4677</strain>
    </source>
</reference>
<feature type="domain" description="Integrase catalytic" evidence="2">
    <location>
        <begin position="204"/>
        <end position="404"/>
    </location>
</feature>
<dbReference type="AlphaFoldDB" id="A0A7G1PFU5"/>
<feature type="compositionally biased region" description="Pro residues" evidence="1">
    <location>
        <begin position="580"/>
        <end position="589"/>
    </location>
</feature>
<dbReference type="InterPro" id="IPR001584">
    <property type="entry name" value="Integrase_cat-core"/>
</dbReference>
<dbReference type="InterPro" id="IPR012337">
    <property type="entry name" value="RNaseH-like_sf"/>
</dbReference>